<feature type="domain" description="Gliding motility-associated protein GldM first immunoglobulin-like" evidence="3">
    <location>
        <begin position="220"/>
        <end position="314"/>
    </location>
</feature>
<dbReference type="Pfam" id="PF12080">
    <property type="entry name" value="GldM_4th"/>
    <property type="match status" value="1"/>
</dbReference>
<organism evidence="5 6">
    <name type="scientific">Porphyromonas gulae</name>
    <dbReference type="NCBI Taxonomy" id="111105"/>
    <lineage>
        <taxon>Bacteria</taxon>
        <taxon>Pseudomonadati</taxon>
        <taxon>Bacteroidota</taxon>
        <taxon>Bacteroidia</taxon>
        <taxon>Bacteroidales</taxon>
        <taxon>Porphyromonadaceae</taxon>
        <taxon>Porphyromonas</taxon>
    </lineage>
</organism>
<dbReference type="Proteomes" id="UP000030146">
    <property type="component" value="Unassembled WGS sequence"/>
</dbReference>
<dbReference type="InterPro" id="IPR022719">
    <property type="entry name" value="Motility-assoc_prot_GldM_C"/>
</dbReference>
<proteinExistence type="predicted"/>
<dbReference type="Pfam" id="PF21602">
    <property type="entry name" value="GldM_3rd"/>
    <property type="match status" value="1"/>
</dbReference>
<sequence length="516" mass="56573">MAVGSNGNANRQKMINLMYLVFIAMMALNVSSEVLDGFDKVDKSLASSIDGSDKRNNLVLSELNTAYRTNPEKVKVWYERSLVLQKEADSLCTFIDDLKLAIARESDGKDAKVNDIRRKDNLDASSVVMLNPINGKGSTLRKEVDKFRELVATLMTDKAKLKLIEQALNTESGTKGKSWESSLFENMPTVAAITLLTKLQSDVRYAQGEVLADLVKSVDVGDYRVNSITAQVIPQSQIVMSGDTYKANIVLSSVDTTQRPDVFVNGKLLSPDNMGLFTATAGAPGTYPVKGYIEMMGNDGVKIRRDFESEYFVTEPMASVAPTMMNILYAGIDNPINIAVPGVAQQNVSATINNGTLTRRGNLWIARPTKVGSEAIISVTAQSGGRTIQMAKTTLRVRALPDPLPYIEYKDVQGNTKRFKGGRLGKREILAAGGIKAALDDDLLEVNYTVVKFQLVFYDSMGNSIPEVSDGASFSERQKRQIQNLARGKRFYVTEVIARGPDGIERKIPAIEVIVN</sequence>
<evidence type="ECO:0000259" key="4">
    <source>
        <dbReference type="Pfam" id="PF21602"/>
    </source>
</evidence>
<dbReference type="RefSeq" id="WP_039423226.1">
    <property type="nucleotide sequence ID" value="NZ_JRAK01000015.1"/>
</dbReference>
<dbReference type="Pfam" id="PF21601">
    <property type="entry name" value="GldM_2nd"/>
    <property type="match status" value="1"/>
</dbReference>
<feature type="domain" description="Gliding motility-associated protein GldM second immunoglobulin-like" evidence="4">
    <location>
        <begin position="318"/>
        <end position="398"/>
    </location>
</feature>
<keyword evidence="6" id="KW-1185">Reference proteome</keyword>
<gene>
    <name evidence="5" type="ORF">HR15_01380</name>
</gene>
<feature type="domain" description="Gliding motility-associated protein GldM N-terminal" evidence="2">
    <location>
        <begin position="33"/>
        <end position="216"/>
    </location>
</feature>
<dbReference type="EMBL" id="JRAK01000015">
    <property type="protein sequence ID" value="KGN94314.1"/>
    <property type="molecule type" value="Genomic_DNA"/>
</dbReference>
<name>A0A0A2G1J5_9PORP</name>
<dbReference type="NCBIfam" id="TIGR03517">
    <property type="entry name" value="GldM_gliding"/>
    <property type="match status" value="1"/>
</dbReference>
<reference evidence="5 6" key="1">
    <citation type="submission" date="2014-08" db="EMBL/GenBank/DDBJ databases">
        <title>Porphyromonas gulae strain:COT-052_OH3439 Genome sequencing.</title>
        <authorList>
            <person name="Wallis C."/>
            <person name="Deusch O."/>
            <person name="O'Flynn C."/>
            <person name="Davis I."/>
            <person name="Jospin G."/>
            <person name="Darling A.E."/>
            <person name="Coil D.A."/>
            <person name="Alexiev A."/>
            <person name="Horsfall A."/>
            <person name="Kirkwood N."/>
            <person name="Harris S."/>
            <person name="Eisen J.A."/>
        </authorList>
    </citation>
    <scope>NUCLEOTIDE SEQUENCE [LARGE SCALE GENOMIC DNA]</scope>
    <source>
        <strain evidence="6">COT-052 OH3439</strain>
    </source>
</reference>
<dbReference type="InterPro" id="IPR019859">
    <property type="entry name" value="Motility-assoc_prot_GldM"/>
</dbReference>
<evidence type="ECO:0000259" key="3">
    <source>
        <dbReference type="Pfam" id="PF21601"/>
    </source>
</evidence>
<dbReference type="InterPro" id="IPR022720">
    <property type="entry name" value="Motility-assoc_prot_GldM_N"/>
</dbReference>
<evidence type="ECO:0000259" key="1">
    <source>
        <dbReference type="Pfam" id="PF12080"/>
    </source>
</evidence>
<evidence type="ECO:0000313" key="5">
    <source>
        <dbReference type="EMBL" id="KGN94314.1"/>
    </source>
</evidence>
<dbReference type="AlphaFoldDB" id="A0A0A2G1J5"/>
<dbReference type="InterPro" id="IPR048406">
    <property type="entry name" value="GldM_Ig-like-2"/>
</dbReference>
<protein>
    <submittedName>
        <fullName evidence="5">Gliding motility-associated protein GldM</fullName>
    </submittedName>
</protein>
<dbReference type="Pfam" id="PF12081">
    <property type="entry name" value="GldM_1st"/>
    <property type="match status" value="1"/>
</dbReference>
<evidence type="ECO:0000313" key="6">
    <source>
        <dbReference type="Proteomes" id="UP000030146"/>
    </source>
</evidence>
<evidence type="ECO:0000259" key="2">
    <source>
        <dbReference type="Pfam" id="PF12081"/>
    </source>
</evidence>
<dbReference type="InterPro" id="IPR048405">
    <property type="entry name" value="GldM_Ig-like-1"/>
</dbReference>
<feature type="domain" description="Gliding motility-associated protein GldM C-terminal" evidence="1">
    <location>
        <begin position="401"/>
        <end position="516"/>
    </location>
</feature>
<accession>A0A0A2G1J5</accession>
<comment type="caution">
    <text evidence="5">The sequence shown here is derived from an EMBL/GenBank/DDBJ whole genome shotgun (WGS) entry which is preliminary data.</text>
</comment>